<dbReference type="KEGG" id="gacu:117538527"/>
<evidence type="ECO:0000313" key="3">
    <source>
        <dbReference type="RefSeq" id="XP_034060185.1"/>
    </source>
</evidence>
<dbReference type="PANTHER" id="PTHR46791">
    <property type="entry name" value="EXPRESSED PROTEIN"/>
    <property type="match status" value="1"/>
</dbReference>
<dbReference type="RefSeq" id="XP_034060185.1">
    <property type="nucleotide sequence ID" value="XM_034204294.1"/>
</dbReference>
<dbReference type="GeneID" id="117538527"/>
<dbReference type="PANTHER" id="PTHR46791:SF12">
    <property type="match status" value="1"/>
</dbReference>
<dbReference type="Proteomes" id="UP000515161">
    <property type="component" value="Unplaced"/>
</dbReference>
<name>A0A6P8T8R6_GYMAC</name>
<evidence type="ECO:0000313" key="2">
    <source>
        <dbReference type="Proteomes" id="UP000515161"/>
    </source>
</evidence>
<evidence type="ECO:0000313" key="5">
    <source>
        <dbReference type="RefSeq" id="XP_034060188.1"/>
    </source>
</evidence>
<reference evidence="3 4" key="1">
    <citation type="submission" date="2025-04" db="UniProtKB">
        <authorList>
            <consortium name="RefSeq"/>
        </authorList>
    </citation>
    <scope>IDENTIFICATION</scope>
</reference>
<evidence type="ECO:0000313" key="4">
    <source>
        <dbReference type="RefSeq" id="XP_034060186.1"/>
    </source>
</evidence>
<dbReference type="RefSeq" id="XP_034060189.1">
    <property type="nucleotide sequence ID" value="XM_034204298.1"/>
</dbReference>
<dbReference type="AlphaFoldDB" id="A0A6P8T8R6"/>
<organism evidence="2 5">
    <name type="scientific">Gymnodraco acuticeps</name>
    <name type="common">Antarctic dragonfish</name>
    <dbReference type="NCBI Taxonomy" id="8218"/>
    <lineage>
        <taxon>Eukaryota</taxon>
        <taxon>Metazoa</taxon>
        <taxon>Chordata</taxon>
        <taxon>Craniata</taxon>
        <taxon>Vertebrata</taxon>
        <taxon>Euteleostomi</taxon>
        <taxon>Actinopterygii</taxon>
        <taxon>Neopterygii</taxon>
        <taxon>Teleostei</taxon>
        <taxon>Neoteleostei</taxon>
        <taxon>Acanthomorphata</taxon>
        <taxon>Eupercaria</taxon>
        <taxon>Perciformes</taxon>
        <taxon>Notothenioidei</taxon>
        <taxon>Bathydraconidae</taxon>
        <taxon>Gymnodraco</taxon>
    </lineage>
</organism>
<dbReference type="RefSeq" id="XP_034060186.1">
    <property type="nucleotide sequence ID" value="XM_034204295.1"/>
</dbReference>
<dbReference type="Pfam" id="PF24764">
    <property type="entry name" value="rva_4"/>
    <property type="match status" value="1"/>
</dbReference>
<sequence>MLDRRFPDWIHLVFNFVPGEGLSEGDTSQQDQTKCGTLMDMINLNPLVLPSVAASTAFQGKLCGSGVAALTTIRASLRSITCSVYRSLDYFQPAFALTVELKTALWQPLTAHYDLNTHDFAGALSHMYGTSTANQRIESWWSFFRKQRTQFWIELFSDLRERHLFNGSHEHKCLLRYVFLGILQKDLDEYRQLWNNHTIRPVRLSQCPSGKPDAMYHLPHRFGGRECGFPVSWEALHHFDGIMQASSQYNLCGDENLEMHFVDLQRRSGLAPPVNWTAAVQNYISMKNMSGV</sequence>
<evidence type="ECO:0000259" key="1">
    <source>
        <dbReference type="Pfam" id="PF24764"/>
    </source>
</evidence>
<keyword evidence="2" id="KW-1185">Reference proteome</keyword>
<accession>A0A6P8T8R6</accession>
<dbReference type="RefSeq" id="XP_034060188.1">
    <property type="nucleotide sequence ID" value="XM_034204297.1"/>
</dbReference>
<dbReference type="OrthoDB" id="6119988at2759"/>
<dbReference type="InterPro" id="IPR058913">
    <property type="entry name" value="Integrase_dom_put"/>
</dbReference>
<protein>
    <submittedName>
        <fullName evidence="3 4">Uncharacterized protein LOC117538527 isoform X1</fullName>
    </submittedName>
</protein>
<evidence type="ECO:0000313" key="6">
    <source>
        <dbReference type="RefSeq" id="XP_034060189.1"/>
    </source>
</evidence>
<gene>
    <name evidence="3 4 5 6" type="primary">LOC117538527</name>
</gene>
<feature type="domain" description="Integrase core" evidence="1">
    <location>
        <begin position="124"/>
        <end position="201"/>
    </location>
</feature>
<proteinExistence type="predicted"/>